<organism evidence="2 3">
    <name type="scientific">Trifolium medium</name>
    <dbReference type="NCBI Taxonomy" id="97028"/>
    <lineage>
        <taxon>Eukaryota</taxon>
        <taxon>Viridiplantae</taxon>
        <taxon>Streptophyta</taxon>
        <taxon>Embryophyta</taxon>
        <taxon>Tracheophyta</taxon>
        <taxon>Spermatophyta</taxon>
        <taxon>Magnoliopsida</taxon>
        <taxon>eudicotyledons</taxon>
        <taxon>Gunneridae</taxon>
        <taxon>Pentapetalae</taxon>
        <taxon>rosids</taxon>
        <taxon>fabids</taxon>
        <taxon>Fabales</taxon>
        <taxon>Fabaceae</taxon>
        <taxon>Papilionoideae</taxon>
        <taxon>50 kb inversion clade</taxon>
        <taxon>NPAAA clade</taxon>
        <taxon>Hologalegina</taxon>
        <taxon>IRL clade</taxon>
        <taxon>Trifolieae</taxon>
        <taxon>Trifolium</taxon>
    </lineage>
</organism>
<reference evidence="2 3" key="1">
    <citation type="journal article" date="2018" name="Front. Plant Sci.">
        <title>Red Clover (Trifolium pratense) and Zigzag Clover (T. medium) - A Picture of Genomic Similarities and Differences.</title>
        <authorList>
            <person name="Dluhosova J."/>
            <person name="Istvanek J."/>
            <person name="Nedelnik J."/>
            <person name="Repkova J."/>
        </authorList>
    </citation>
    <scope>NUCLEOTIDE SEQUENCE [LARGE SCALE GENOMIC DNA]</scope>
    <source>
        <strain evidence="3">cv. 10/8</strain>
        <tissue evidence="2">Leaf</tissue>
    </source>
</reference>
<proteinExistence type="predicted"/>
<accession>A0A392W8Z3</accession>
<feature type="region of interest" description="Disordered" evidence="1">
    <location>
        <begin position="46"/>
        <end position="65"/>
    </location>
</feature>
<dbReference type="Proteomes" id="UP000265520">
    <property type="component" value="Unassembled WGS sequence"/>
</dbReference>
<sequence>MRARARGFGSEERKSEGSNEDADYISNGVSKGSTGRAEKAEVIGSFFGGAGEERNEGCDGNGVAA</sequence>
<evidence type="ECO:0000313" key="2">
    <source>
        <dbReference type="EMBL" id="MCI96857.1"/>
    </source>
</evidence>
<protein>
    <submittedName>
        <fullName evidence="2">Uncharacterized protein</fullName>
    </submittedName>
</protein>
<name>A0A392W8Z3_9FABA</name>
<dbReference type="EMBL" id="LXQA011426186">
    <property type="protein sequence ID" value="MCI96857.1"/>
    <property type="molecule type" value="Genomic_DNA"/>
</dbReference>
<keyword evidence="3" id="KW-1185">Reference proteome</keyword>
<dbReference type="AlphaFoldDB" id="A0A392W8Z3"/>
<evidence type="ECO:0000313" key="3">
    <source>
        <dbReference type="Proteomes" id="UP000265520"/>
    </source>
</evidence>
<feature type="non-terminal residue" evidence="2">
    <location>
        <position position="65"/>
    </location>
</feature>
<feature type="region of interest" description="Disordered" evidence="1">
    <location>
        <begin position="1"/>
        <end position="38"/>
    </location>
</feature>
<evidence type="ECO:0000256" key="1">
    <source>
        <dbReference type="SAM" id="MobiDB-lite"/>
    </source>
</evidence>
<comment type="caution">
    <text evidence="2">The sequence shown here is derived from an EMBL/GenBank/DDBJ whole genome shotgun (WGS) entry which is preliminary data.</text>
</comment>